<dbReference type="FunFam" id="3.30.40.10:FF:000008">
    <property type="entry name" value="Bromodomain containing 1, isoform CRA_a"/>
    <property type="match status" value="1"/>
</dbReference>
<feature type="region of interest" description="Disordered" evidence="8">
    <location>
        <begin position="1"/>
        <end position="106"/>
    </location>
</feature>
<reference evidence="11" key="1">
    <citation type="journal article" date="2023" name="Mol. Phylogenet. Evol.">
        <title>Genome-scale phylogeny and comparative genomics of the fungal order Sordariales.</title>
        <authorList>
            <person name="Hensen N."/>
            <person name="Bonometti L."/>
            <person name="Westerberg I."/>
            <person name="Brannstrom I.O."/>
            <person name="Guillou S."/>
            <person name="Cros-Aarteil S."/>
            <person name="Calhoun S."/>
            <person name="Haridas S."/>
            <person name="Kuo A."/>
            <person name="Mondo S."/>
            <person name="Pangilinan J."/>
            <person name="Riley R."/>
            <person name="LaButti K."/>
            <person name="Andreopoulos B."/>
            <person name="Lipzen A."/>
            <person name="Chen C."/>
            <person name="Yan M."/>
            <person name="Daum C."/>
            <person name="Ng V."/>
            <person name="Clum A."/>
            <person name="Steindorff A."/>
            <person name="Ohm R.A."/>
            <person name="Martin F."/>
            <person name="Silar P."/>
            <person name="Natvig D.O."/>
            <person name="Lalanne C."/>
            <person name="Gautier V."/>
            <person name="Ament-Velasquez S.L."/>
            <person name="Kruys A."/>
            <person name="Hutchinson M.I."/>
            <person name="Powell A.J."/>
            <person name="Barry K."/>
            <person name="Miller A.N."/>
            <person name="Grigoriev I.V."/>
            <person name="Debuchy R."/>
            <person name="Gladieux P."/>
            <person name="Hiltunen Thoren M."/>
            <person name="Johannesson H."/>
        </authorList>
    </citation>
    <scope>NUCLEOTIDE SEQUENCE</scope>
    <source>
        <strain evidence="11">CBS 731.68</strain>
    </source>
</reference>
<feature type="compositionally biased region" description="Basic and acidic residues" evidence="8">
    <location>
        <begin position="1234"/>
        <end position="1247"/>
    </location>
</feature>
<feature type="region of interest" description="Disordered" evidence="8">
    <location>
        <begin position="1234"/>
        <end position="1304"/>
    </location>
</feature>
<dbReference type="PROSITE" id="PS51805">
    <property type="entry name" value="EPHD"/>
    <property type="match status" value="1"/>
</dbReference>
<evidence type="ECO:0000256" key="7">
    <source>
        <dbReference type="PROSITE-ProRule" id="PRU00146"/>
    </source>
</evidence>
<dbReference type="InterPro" id="IPR019542">
    <property type="entry name" value="Enhancer_polycomb-like_N"/>
</dbReference>
<evidence type="ECO:0000313" key="12">
    <source>
        <dbReference type="Proteomes" id="UP001302602"/>
    </source>
</evidence>
<feature type="region of interest" description="Disordered" evidence="8">
    <location>
        <begin position="1167"/>
        <end position="1196"/>
    </location>
</feature>
<keyword evidence="2" id="KW-0479">Metal-binding</keyword>
<comment type="subcellular location">
    <subcellularLocation>
        <location evidence="1">Nucleus</location>
    </subcellularLocation>
</comment>
<evidence type="ECO:0000256" key="4">
    <source>
        <dbReference type="ARBA" id="ARBA00022771"/>
    </source>
</evidence>
<dbReference type="GeneID" id="87833114"/>
<feature type="domain" description="PHD-type" evidence="10">
    <location>
        <begin position="488"/>
        <end position="607"/>
    </location>
</feature>
<evidence type="ECO:0000256" key="2">
    <source>
        <dbReference type="ARBA" id="ARBA00022723"/>
    </source>
</evidence>
<keyword evidence="3" id="KW-0677">Repeat</keyword>
<comment type="caution">
    <text evidence="11">The sequence shown here is derived from an EMBL/GenBank/DDBJ whole genome shotgun (WGS) entry which is preliminary data.</text>
</comment>
<feature type="region of interest" description="Disordered" evidence="8">
    <location>
        <begin position="1001"/>
        <end position="1108"/>
    </location>
</feature>
<evidence type="ECO:0000313" key="11">
    <source>
        <dbReference type="EMBL" id="KAK4123951.1"/>
    </source>
</evidence>
<dbReference type="Proteomes" id="UP001302602">
    <property type="component" value="Unassembled WGS sequence"/>
</dbReference>
<dbReference type="CDD" id="cd15670">
    <property type="entry name" value="ePHD_BRPF"/>
    <property type="match status" value="1"/>
</dbReference>
<dbReference type="Pfam" id="PF13831">
    <property type="entry name" value="PHD_2"/>
    <property type="match status" value="1"/>
</dbReference>
<keyword evidence="12" id="KW-1185">Reference proteome</keyword>
<dbReference type="GO" id="GO:0006357">
    <property type="term" value="P:regulation of transcription by RNA polymerase II"/>
    <property type="evidence" value="ECO:0007669"/>
    <property type="project" value="TreeGrafter"/>
</dbReference>
<feature type="compositionally biased region" description="Basic residues" evidence="8">
    <location>
        <begin position="1373"/>
        <end position="1384"/>
    </location>
</feature>
<gene>
    <name evidence="11" type="ORF">N657DRAFT_681062</name>
</gene>
<protein>
    <submittedName>
        <fullName evidence="11">Uncharacterized protein</fullName>
    </submittedName>
</protein>
<dbReference type="Gene3D" id="3.30.40.10">
    <property type="entry name" value="Zinc/RING finger domain, C3HC4 (zinc finger)"/>
    <property type="match status" value="2"/>
</dbReference>
<dbReference type="FunFam" id="3.30.40.10:FF:000007">
    <property type="entry name" value="Bromodomain containing 1, isoform CRA_b"/>
    <property type="match status" value="1"/>
</dbReference>
<dbReference type="InterPro" id="IPR011011">
    <property type="entry name" value="Znf_FYVE_PHD"/>
</dbReference>
<feature type="compositionally biased region" description="Polar residues" evidence="8">
    <location>
        <begin position="1041"/>
        <end position="1084"/>
    </location>
</feature>
<feature type="compositionally biased region" description="Low complexity" evidence="8">
    <location>
        <begin position="1283"/>
        <end position="1297"/>
    </location>
</feature>
<dbReference type="InterPro" id="IPR034732">
    <property type="entry name" value="EPHD"/>
</dbReference>
<evidence type="ECO:0000259" key="9">
    <source>
        <dbReference type="PROSITE" id="PS50016"/>
    </source>
</evidence>
<dbReference type="PANTHER" id="PTHR13793:SF107">
    <property type="entry name" value="BROMODOMAIN-CONTAINING PROTEIN HOMOLOG"/>
    <property type="match status" value="1"/>
</dbReference>
<keyword evidence="5" id="KW-0862">Zinc</keyword>
<feature type="compositionally biased region" description="Low complexity" evidence="8">
    <location>
        <begin position="1360"/>
        <end position="1372"/>
    </location>
</feature>
<dbReference type="InterPro" id="IPR013083">
    <property type="entry name" value="Znf_RING/FYVE/PHD"/>
</dbReference>
<feature type="compositionally biased region" description="Acidic residues" evidence="8">
    <location>
        <begin position="1173"/>
        <end position="1192"/>
    </location>
</feature>
<evidence type="ECO:0000256" key="8">
    <source>
        <dbReference type="SAM" id="MobiDB-lite"/>
    </source>
</evidence>
<dbReference type="InterPro" id="IPR019786">
    <property type="entry name" value="Zinc_finger_PHD-type_CS"/>
</dbReference>
<dbReference type="Pfam" id="PF13832">
    <property type="entry name" value="zf-HC5HC2H_2"/>
    <property type="match status" value="1"/>
</dbReference>
<feature type="compositionally biased region" description="Acidic residues" evidence="8">
    <location>
        <begin position="1265"/>
        <end position="1277"/>
    </location>
</feature>
<dbReference type="PROSITE" id="PS01359">
    <property type="entry name" value="ZF_PHD_1"/>
    <property type="match status" value="1"/>
</dbReference>
<sequence>MAPAPSTPRHTARGRPRGRPKGPGSVSASRSKRIAPDGPATEPPPKKRRYIPGGPGGGGRFVDEDGTEIPAESHGPSTTVSRPRLAAATQAQATPSVYPPRREPSRRIRTAVNRDERDDMQYSSAAAVAAAVVQSEGYKPREERGWEEFHPNLDIEATFMVYQADEVDGVIRSVPPTPAVHASGTLMNGGGTPTKEANPGLANGENGTPSGQGKPFIGGSLVDTPSRRRVGRPARESFSLYATRTLDSGPKVPKVLPISGQTSKERLDLKAPQYRRTNRIALFESKTFGQARYVDKSMMNVGYQESDNFIRPDRNLIKATDANMEEDAELCGAAGKADGDAVQHPAGVVGRVEYDMDEQDDMWLEKLNAQRKAADLDPITREIFEITITKIEKEWHALEKRIPKPNPKPPQTHRPRSSSAAAVNGEPQAGEEQDSKCAICDDGDCENTNAIVFCDGCDLAVHQECYGVPFIPEGQWLCRKCQLIGRGIPTCIFCPNTDGAFKQTNSSKWAHLLCAMWIPEVSLGNHTFMEPVMEVEKVPKTRWRLTCYICSQRMGACIQCSNKNCYQAFHVTCARRCRLFLKMKNNQGALAVLDGSPPLKAFCDKHCPENYAEENGVARATKEAKRFYKRTMKNRIWADSQASALQLAAAHRNAITEHPPDESQLTGAKVSAVLADKKKGQPPKNVWKLPSGAPVIPQAVYDLVESALARFPIRKRKDFVGEACKYWTLKREARRGAALLKRLQLQMETFTSMELTRRDFAAMGSSGRARLDRRIEFARMLEDDLAKLKELCELVRQREAIKLELAEIEADMIHTCYFPIAKELRPILDKAIFLDKNVFKEGFQQMQNRMDKLHYVTAIPFARDLCQVIHVGINKPPAAQEYRAEPVETTPSKYNNFAEIGARKRLGKRILKLLQPHLEDTLKAETEITRQPYEPLHKILEAMLEASVEVRPQPATSIMVSDAALSQDQDVDMTDAPAEGQIIVADHSEGVKDAEAELDGALDDTNIEVGGGYEHDEITPKPNGVLSTAQSVSDEPHLTNGFFTNTTSKPSTAPASQASLPGASYTTHFSSRPDQHTLNNNTGGEDTGPLTPPRSNTGSASAASFTMTVPNNNNNPIITVTNATTPPAAAAAANAPASSSTTAHNPLTDGGIMWYLADFQLVGTTAVDPDGVVSDDDADDGNGEGEDGDGDGDEKWTHGREAALRSLSEELTDLDDEALRDLGVGVDVDVTVEADAHAGGDEGKVGDDGDDADDAGGDDVVMGDGIDDDRLDDEADEMTITFAGDGASNADGNGAEASRPDGVVNRRDAATAIAAAAAAGSGGGNAQQNGSPAVAKKAQTVVAGSGGGAGGSPRKRTRSEVAAAAAASGRGRFSLRSRSAARRK</sequence>
<dbReference type="EMBL" id="MU853228">
    <property type="protein sequence ID" value="KAK4123951.1"/>
    <property type="molecule type" value="Genomic_DNA"/>
</dbReference>
<dbReference type="GO" id="GO:0005634">
    <property type="term" value="C:nucleus"/>
    <property type="evidence" value="ECO:0007669"/>
    <property type="project" value="UniProtKB-SubCell"/>
</dbReference>
<dbReference type="SUPFAM" id="SSF57903">
    <property type="entry name" value="FYVE/PHD zinc finger"/>
    <property type="match status" value="1"/>
</dbReference>
<evidence type="ECO:0000256" key="6">
    <source>
        <dbReference type="ARBA" id="ARBA00023242"/>
    </source>
</evidence>
<feature type="region of interest" description="Disordered" evidence="8">
    <location>
        <begin position="183"/>
        <end position="236"/>
    </location>
</feature>
<reference evidence="11" key="2">
    <citation type="submission" date="2023-05" db="EMBL/GenBank/DDBJ databases">
        <authorList>
            <consortium name="Lawrence Berkeley National Laboratory"/>
            <person name="Steindorff A."/>
            <person name="Hensen N."/>
            <person name="Bonometti L."/>
            <person name="Westerberg I."/>
            <person name="Brannstrom I.O."/>
            <person name="Guillou S."/>
            <person name="Cros-Aarteil S."/>
            <person name="Calhoun S."/>
            <person name="Haridas S."/>
            <person name="Kuo A."/>
            <person name="Mondo S."/>
            <person name="Pangilinan J."/>
            <person name="Riley R."/>
            <person name="Labutti K."/>
            <person name="Andreopoulos B."/>
            <person name="Lipzen A."/>
            <person name="Chen C."/>
            <person name="Yanf M."/>
            <person name="Daum C."/>
            <person name="Ng V."/>
            <person name="Clum A."/>
            <person name="Ohm R."/>
            <person name="Martin F."/>
            <person name="Silar P."/>
            <person name="Natvig D."/>
            <person name="Lalanne C."/>
            <person name="Gautier V."/>
            <person name="Ament-Velasquez S.L."/>
            <person name="Kruys A."/>
            <person name="Hutchinson M.I."/>
            <person name="Powell A.J."/>
            <person name="Barry K."/>
            <person name="Miller A.N."/>
            <person name="Grigoriev I.V."/>
            <person name="Debuchy R."/>
            <person name="Gladieux P."/>
            <person name="Thoren M.H."/>
            <person name="Johannesson H."/>
        </authorList>
    </citation>
    <scope>NUCLEOTIDE SEQUENCE</scope>
    <source>
        <strain evidence="11">CBS 731.68</strain>
    </source>
</reference>
<dbReference type="PROSITE" id="PS50016">
    <property type="entry name" value="ZF_PHD_2"/>
    <property type="match status" value="1"/>
</dbReference>
<feature type="region of interest" description="Disordered" evidence="8">
    <location>
        <begin position="400"/>
        <end position="429"/>
    </location>
</feature>
<feature type="compositionally biased region" description="Polar residues" evidence="8">
    <location>
        <begin position="1093"/>
        <end position="1107"/>
    </location>
</feature>
<feature type="region of interest" description="Disordered" evidence="8">
    <location>
        <begin position="1317"/>
        <end position="1384"/>
    </location>
</feature>
<evidence type="ECO:0000256" key="3">
    <source>
        <dbReference type="ARBA" id="ARBA00022737"/>
    </source>
</evidence>
<feature type="compositionally biased region" description="Acidic residues" evidence="8">
    <location>
        <begin position="1248"/>
        <end position="1257"/>
    </location>
</feature>
<evidence type="ECO:0000256" key="5">
    <source>
        <dbReference type="ARBA" id="ARBA00022833"/>
    </source>
</evidence>
<dbReference type="InterPro" id="IPR050701">
    <property type="entry name" value="Histone_Mod_Regulator"/>
</dbReference>
<dbReference type="PANTHER" id="PTHR13793">
    <property type="entry name" value="PHD FINGER PROTEINS"/>
    <property type="match status" value="1"/>
</dbReference>
<proteinExistence type="predicted"/>
<dbReference type="GO" id="GO:0008270">
    <property type="term" value="F:zinc ion binding"/>
    <property type="evidence" value="ECO:0007669"/>
    <property type="project" value="UniProtKB-KW"/>
</dbReference>
<dbReference type="InterPro" id="IPR019787">
    <property type="entry name" value="Znf_PHD-finger"/>
</dbReference>
<dbReference type="InterPro" id="IPR001965">
    <property type="entry name" value="Znf_PHD"/>
</dbReference>
<keyword evidence="4 7" id="KW-0863">Zinc-finger</keyword>
<evidence type="ECO:0000256" key="1">
    <source>
        <dbReference type="ARBA" id="ARBA00004123"/>
    </source>
</evidence>
<accession>A0AAN6Z3J2</accession>
<dbReference type="RefSeq" id="XP_062647722.1">
    <property type="nucleotide sequence ID" value="XM_062796346.1"/>
</dbReference>
<dbReference type="SMART" id="SM00249">
    <property type="entry name" value="PHD"/>
    <property type="match status" value="2"/>
</dbReference>
<feature type="domain" description="PHD-type" evidence="9">
    <location>
        <begin position="434"/>
        <end position="484"/>
    </location>
</feature>
<dbReference type="Pfam" id="PF10513">
    <property type="entry name" value="EPL1"/>
    <property type="match status" value="1"/>
</dbReference>
<organism evidence="11 12">
    <name type="scientific">Parathielavia appendiculata</name>
    <dbReference type="NCBI Taxonomy" id="2587402"/>
    <lineage>
        <taxon>Eukaryota</taxon>
        <taxon>Fungi</taxon>
        <taxon>Dikarya</taxon>
        <taxon>Ascomycota</taxon>
        <taxon>Pezizomycotina</taxon>
        <taxon>Sordariomycetes</taxon>
        <taxon>Sordariomycetidae</taxon>
        <taxon>Sordariales</taxon>
        <taxon>Chaetomiaceae</taxon>
        <taxon>Parathielavia</taxon>
    </lineage>
</organism>
<feature type="compositionally biased region" description="Basic residues" evidence="8">
    <location>
        <begin position="10"/>
        <end position="20"/>
    </location>
</feature>
<dbReference type="CDD" id="cd15492">
    <property type="entry name" value="PHD_BRPF_JADE_like"/>
    <property type="match status" value="1"/>
</dbReference>
<name>A0AAN6Z3J2_9PEZI</name>
<evidence type="ECO:0000259" key="10">
    <source>
        <dbReference type="PROSITE" id="PS51805"/>
    </source>
</evidence>
<keyword evidence="6" id="KW-0539">Nucleus</keyword>